<dbReference type="OrthoDB" id="9768499at2"/>
<proteinExistence type="predicted"/>
<dbReference type="PANTHER" id="PTHR43081">
    <property type="entry name" value="ADENYLATE CYCLASE, TERMINAL-DIFFERENTIATION SPECIFIC-RELATED"/>
    <property type="match status" value="1"/>
</dbReference>
<dbReference type="CDD" id="cd07302">
    <property type="entry name" value="CHD"/>
    <property type="match status" value="1"/>
</dbReference>
<dbReference type="GO" id="GO:0004016">
    <property type="term" value="F:adenylate cyclase activity"/>
    <property type="evidence" value="ECO:0007669"/>
    <property type="project" value="UniProtKB-ARBA"/>
</dbReference>
<gene>
    <name evidence="3" type="ORF">FF100_24160</name>
</gene>
<feature type="transmembrane region" description="Helical" evidence="1">
    <location>
        <begin position="49"/>
        <end position="65"/>
    </location>
</feature>
<dbReference type="Gene3D" id="3.30.70.1230">
    <property type="entry name" value="Nucleotide cyclase"/>
    <property type="match status" value="1"/>
</dbReference>
<dbReference type="InterPro" id="IPR029787">
    <property type="entry name" value="Nucleotide_cyclase"/>
</dbReference>
<keyword evidence="4" id="KW-1185">Reference proteome</keyword>
<dbReference type="PANTHER" id="PTHR43081:SF1">
    <property type="entry name" value="ADENYLATE CYCLASE, TERMINAL-DIFFERENTIATION SPECIFIC"/>
    <property type="match status" value="1"/>
</dbReference>
<feature type="domain" description="Guanylate cyclase" evidence="2">
    <location>
        <begin position="172"/>
        <end position="301"/>
    </location>
</feature>
<evidence type="ECO:0000313" key="3">
    <source>
        <dbReference type="EMBL" id="TNC10109.1"/>
    </source>
</evidence>
<dbReference type="InterPro" id="IPR050697">
    <property type="entry name" value="Adenylyl/Guanylyl_Cyclase_3/4"/>
</dbReference>
<accession>A0A5C4LC71</accession>
<feature type="transmembrane region" description="Helical" evidence="1">
    <location>
        <begin position="129"/>
        <end position="146"/>
    </location>
</feature>
<comment type="caution">
    <text evidence="3">The sequence shown here is derived from an EMBL/GenBank/DDBJ whole genome shotgun (WGS) entry which is preliminary data.</text>
</comment>
<reference evidence="3 4" key="1">
    <citation type="submission" date="2019-06" db="EMBL/GenBank/DDBJ databases">
        <title>Genome of Methylobacterium sp. 17Sr1-39.</title>
        <authorList>
            <person name="Seo T."/>
        </authorList>
    </citation>
    <scope>NUCLEOTIDE SEQUENCE [LARGE SCALE GENOMIC DNA]</scope>
    <source>
        <strain evidence="3 4">17Sr1-39</strain>
    </source>
</reference>
<sequence>MAAPGGARPGEPGPRRAAAPFRARFWLVAPTIGALAGLLYGAVLGVEPTVSVIRGVFIGAPLMLYERGLLLPRWRTLTRRAATPVFAVATLATYVAMIVLGNAVAGTILHRGFGFMPDARTAMTMSEAGFAYALGISALATFVFRVRDLMGPRVFTSLLVGRYHRPITEERIFLFLDVAGSTRFAEEHGDLAAQSWLGAIFAALALPVRRARGSIDDYVGDMALVSWSMERGTRDAACLACVFDVIRTIEAEPDYWITRFGAVPRLRAALHCGPVVTAEIGLERRKIAYFGDALNTTSRLEGLAKELDVAVIVSGDLLERLGPLPDDLRVADLGERALRGRKEPLRIAAIHRRPAETQPSSKRTIP</sequence>
<dbReference type="SUPFAM" id="SSF55073">
    <property type="entry name" value="Nucleotide cyclase"/>
    <property type="match status" value="1"/>
</dbReference>
<dbReference type="Proteomes" id="UP000305267">
    <property type="component" value="Unassembled WGS sequence"/>
</dbReference>
<dbReference type="Pfam" id="PF00211">
    <property type="entry name" value="Guanylate_cyc"/>
    <property type="match status" value="1"/>
</dbReference>
<protein>
    <submittedName>
        <fullName evidence="3">Adenylate/guanylate cyclase domain-containing protein</fullName>
    </submittedName>
</protein>
<dbReference type="AlphaFoldDB" id="A0A5C4LC71"/>
<keyword evidence="1" id="KW-0472">Membrane</keyword>
<organism evidence="3 4">
    <name type="scientific">Methylobacterium terricola</name>
    <dbReference type="NCBI Taxonomy" id="2583531"/>
    <lineage>
        <taxon>Bacteria</taxon>
        <taxon>Pseudomonadati</taxon>
        <taxon>Pseudomonadota</taxon>
        <taxon>Alphaproteobacteria</taxon>
        <taxon>Hyphomicrobiales</taxon>
        <taxon>Methylobacteriaceae</taxon>
        <taxon>Methylobacterium</taxon>
    </lineage>
</organism>
<name>A0A5C4LC71_9HYPH</name>
<evidence type="ECO:0000313" key="4">
    <source>
        <dbReference type="Proteomes" id="UP000305267"/>
    </source>
</evidence>
<dbReference type="GO" id="GO:0035556">
    <property type="term" value="P:intracellular signal transduction"/>
    <property type="evidence" value="ECO:0007669"/>
    <property type="project" value="InterPro"/>
</dbReference>
<evidence type="ECO:0000259" key="2">
    <source>
        <dbReference type="PROSITE" id="PS50125"/>
    </source>
</evidence>
<dbReference type="GO" id="GO:0009190">
    <property type="term" value="P:cyclic nucleotide biosynthetic process"/>
    <property type="evidence" value="ECO:0007669"/>
    <property type="project" value="InterPro"/>
</dbReference>
<keyword evidence="1" id="KW-0812">Transmembrane</keyword>
<dbReference type="PROSITE" id="PS50125">
    <property type="entry name" value="GUANYLATE_CYCLASE_2"/>
    <property type="match status" value="1"/>
</dbReference>
<feature type="transmembrane region" description="Helical" evidence="1">
    <location>
        <begin position="25"/>
        <end position="43"/>
    </location>
</feature>
<keyword evidence="1" id="KW-1133">Transmembrane helix</keyword>
<evidence type="ECO:0000256" key="1">
    <source>
        <dbReference type="SAM" id="Phobius"/>
    </source>
</evidence>
<dbReference type="InterPro" id="IPR001054">
    <property type="entry name" value="A/G_cyclase"/>
</dbReference>
<feature type="transmembrane region" description="Helical" evidence="1">
    <location>
        <begin position="85"/>
        <end position="109"/>
    </location>
</feature>
<dbReference type="EMBL" id="VDDA01000014">
    <property type="protein sequence ID" value="TNC10109.1"/>
    <property type="molecule type" value="Genomic_DNA"/>
</dbReference>